<dbReference type="Proteomes" id="UP000217257">
    <property type="component" value="Chromosome"/>
</dbReference>
<gene>
    <name evidence="1" type="ORF">CYFUS_004165</name>
</gene>
<organism evidence="1 2">
    <name type="scientific">Cystobacter fuscus</name>
    <dbReference type="NCBI Taxonomy" id="43"/>
    <lineage>
        <taxon>Bacteria</taxon>
        <taxon>Pseudomonadati</taxon>
        <taxon>Myxococcota</taxon>
        <taxon>Myxococcia</taxon>
        <taxon>Myxococcales</taxon>
        <taxon>Cystobacterineae</taxon>
        <taxon>Archangiaceae</taxon>
        <taxon>Cystobacter</taxon>
    </lineage>
</organism>
<evidence type="ECO:0000313" key="2">
    <source>
        <dbReference type="Proteomes" id="UP000217257"/>
    </source>
</evidence>
<dbReference type="KEGG" id="cfus:CYFUS_004165"/>
<evidence type="ECO:0000313" key="1">
    <source>
        <dbReference type="EMBL" id="ATB38730.1"/>
    </source>
</evidence>
<sequence length="136" mass="15009">MAQPSCKGVKGLVPTPRPLPTYELSDTLLGPAEAVPLLERALSLDMGRLRMDVQWELAQVRWSANQDRPRAVQLATEAREHWKRLGNQLRLTRASQWLAIHVSPCAAACNMTPLNPQAPGWGSARLLLTPDAVANR</sequence>
<dbReference type="AlphaFoldDB" id="A0A250J5A3"/>
<dbReference type="EMBL" id="CP022098">
    <property type="protein sequence ID" value="ATB38730.1"/>
    <property type="molecule type" value="Genomic_DNA"/>
</dbReference>
<name>A0A250J5A3_9BACT</name>
<proteinExistence type="predicted"/>
<accession>A0A250J5A3</accession>
<protein>
    <submittedName>
        <fullName evidence="1">Uncharacterized protein</fullName>
    </submittedName>
</protein>
<reference evidence="1 2" key="1">
    <citation type="submission" date="2017-06" db="EMBL/GenBank/DDBJ databases">
        <title>Sequencing and comparative analysis of myxobacterial genomes.</title>
        <authorList>
            <person name="Rupp O."/>
            <person name="Goesmann A."/>
            <person name="Sogaard-Andersen L."/>
        </authorList>
    </citation>
    <scope>NUCLEOTIDE SEQUENCE [LARGE SCALE GENOMIC DNA]</scope>
    <source>
        <strain evidence="1 2">DSM 52655</strain>
    </source>
</reference>